<dbReference type="PANTHER" id="PTHR35043:SF7">
    <property type="entry name" value="TRANSCRIPTION FACTOR DOMAIN-CONTAINING PROTEIN"/>
    <property type="match status" value="1"/>
</dbReference>
<feature type="transmembrane region" description="Helical" evidence="2">
    <location>
        <begin position="391"/>
        <end position="412"/>
    </location>
</feature>
<dbReference type="OrthoDB" id="3061561at2759"/>
<name>A0A9P9EJX6_9PLEO</name>
<feature type="transmembrane region" description="Helical" evidence="2">
    <location>
        <begin position="56"/>
        <end position="75"/>
    </location>
</feature>
<dbReference type="Proteomes" id="UP000700596">
    <property type="component" value="Unassembled WGS sequence"/>
</dbReference>
<feature type="compositionally biased region" description="Low complexity" evidence="1">
    <location>
        <begin position="108"/>
        <end position="132"/>
    </location>
</feature>
<feature type="transmembrane region" description="Helical" evidence="2">
    <location>
        <begin position="424"/>
        <end position="443"/>
    </location>
</feature>
<evidence type="ECO:0000256" key="2">
    <source>
        <dbReference type="SAM" id="Phobius"/>
    </source>
</evidence>
<feature type="transmembrane region" description="Helical" evidence="2">
    <location>
        <begin position="26"/>
        <end position="44"/>
    </location>
</feature>
<dbReference type="AlphaFoldDB" id="A0A9P9EJX6"/>
<keyword evidence="2" id="KW-0472">Membrane</keyword>
<sequence>MESGSRNATFCHGWQMGPTTRGTSDILFSSLVTWFLCIWSALHLNVGENGFTSSKVFWFISACFIPELTLVVSIIQCGEARSLWSDVRGVLGQHTQQSRLSGDEGRPTEYSTPETSPPASSTPEAGPSPSSTTRFEWTMAHSYYVAMGGFSIDLNDIPPEFRKTGTRLTSEGFKFLLNHEPKVIPNMKEGRIQSKSKASGLAKLIYFVRLRLKMTITLLETISFVQCVFALLIFFFWWSKPVDLQETTMIKVDEIPDLIAFMAFCDKPASKSVDLGCNMKLRISDRLPLHASDKPKIEEQDRVVLTRGSIYQGFELIDFFPMKAPEVELDLGDMRRWQLAGHGMRRYGLNTSPEKWNTLLENQAHHKPFLKHRIHDLPRHVWMEAGQPQTIALGLVMSLYGLMHLLALNHAFYSPYNRKLWRDITIVSSSVPVGATLIMAFYRAMPIRWVYLFFGIIATCGIRITYIALAIIDLRNSEKSAFTVPRWSQFMPHIG</sequence>
<proteinExistence type="predicted"/>
<organism evidence="3 4">
    <name type="scientific">Dendryphion nanum</name>
    <dbReference type="NCBI Taxonomy" id="256645"/>
    <lineage>
        <taxon>Eukaryota</taxon>
        <taxon>Fungi</taxon>
        <taxon>Dikarya</taxon>
        <taxon>Ascomycota</taxon>
        <taxon>Pezizomycotina</taxon>
        <taxon>Dothideomycetes</taxon>
        <taxon>Pleosporomycetidae</taxon>
        <taxon>Pleosporales</taxon>
        <taxon>Torulaceae</taxon>
        <taxon>Dendryphion</taxon>
    </lineage>
</organism>
<keyword evidence="2" id="KW-0812">Transmembrane</keyword>
<evidence type="ECO:0000313" key="3">
    <source>
        <dbReference type="EMBL" id="KAH7138464.1"/>
    </source>
</evidence>
<keyword evidence="4" id="KW-1185">Reference proteome</keyword>
<feature type="transmembrane region" description="Helical" evidence="2">
    <location>
        <begin position="216"/>
        <end position="238"/>
    </location>
</feature>
<keyword evidence="2" id="KW-1133">Transmembrane helix</keyword>
<gene>
    <name evidence="3" type="ORF">B0J11DRAFT_587789</name>
</gene>
<dbReference type="PANTHER" id="PTHR35043">
    <property type="entry name" value="TRANSCRIPTION FACTOR DOMAIN-CONTAINING PROTEIN"/>
    <property type="match status" value="1"/>
</dbReference>
<protein>
    <submittedName>
        <fullName evidence="3">Uncharacterized protein</fullName>
    </submittedName>
</protein>
<reference evidence="3" key="1">
    <citation type="journal article" date="2021" name="Nat. Commun.">
        <title>Genetic determinants of endophytism in the Arabidopsis root mycobiome.</title>
        <authorList>
            <person name="Mesny F."/>
            <person name="Miyauchi S."/>
            <person name="Thiergart T."/>
            <person name="Pickel B."/>
            <person name="Atanasova L."/>
            <person name="Karlsson M."/>
            <person name="Huettel B."/>
            <person name="Barry K.W."/>
            <person name="Haridas S."/>
            <person name="Chen C."/>
            <person name="Bauer D."/>
            <person name="Andreopoulos W."/>
            <person name="Pangilinan J."/>
            <person name="LaButti K."/>
            <person name="Riley R."/>
            <person name="Lipzen A."/>
            <person name="Clum A."/>
            <person name="Drula E."/>
            <person name="Henrissat B."/>
            <person name="Kohler A."/>
            <person name="Grigoriev I.V."/>
            <person name="Martin F.M."/>
            <person name="Hacquard S."/>
        </authorList>
    </citation>
    <scope>NUCLEOTIDE SEQUENCE</scope>
    <source>
        <strain evidence="3">MPI-CAGE-CH-0243</strain>
    </source>
</reference>
<comment type="caution">
    <text evidence="3">The sequence shown here is derived from an EMBL/GenBank/DDBJ whole genome shotgun (WGS) entry which is preliminary data.</text>
</comment>
<feature type="transmembrane region" description="Helical" evidence="2">
    <location>
        <begin position="449"/>
        <end position="472"/>
    </location>
</feature>
<feature type="region of interest" description="Disordered" evidence="1">
    <location>
        <begin position="94"/>
        <end position="132"/>
    </location>
</feature>
<evidence type="ECO:0000256" key="1">
    <source>
        <dbReference type="SAM" id="MobiDB-lite"/>
    </source>
</evidence>
<evidence type="ECO:0000313" key="4">
    <source>
        <dbReference type="Proteomes" id="UP000700596"/>
    </source>
</evidence>
<dbReference type="EMBL" id="JAGMWT010000001">
    <property type="protein sequence ID" value="KAH7138464.1"/>
    <property type="molecule type" value="Genomic_DNA"/>
</dbReference>
<accession>A0A9P9EJX6</accession>